<dbReference type="EMBL" id="FOZC01000009">
    <property type="protein sequence ID" value="SFR80101.1"/>
    <property type="molecule type" value="Genomic_DNA"/>
</dbReference>
<proteinExistence type="predicted"/>
<feature type="transmembrane region" description="Helical" evidence="1">
    <location>
        <begin position="81"/>
        <end position="101"/>
    </location>
</feature>
<dbReference type="RefSeq" id="WP_031472937.1">
    <property type="nucleotide sequence ID" value="NZ_FOZC01000009.1"/>
</dbReference>
<name>A0A1I6JMI9_9FIRM</name>
<gene>
    <name evidence="2" type="ORF">SAMN02910262_01688</name>
</gene>
<evidence type="ECO:0000256" key="1">
    <source>
        <dbReference type="SAM" id="Phobius"/>
    </source>
</evidence>
<sequence>MLREEKIRRMTDLAMFEKKNGKKVREVSDFYRTDYVFRSLVRGFVSYTVSFVMIGILFVFYNLDMVLDDLDMKTLTVRVTVAIALYILGMITYLLIVGGVYGRRYDRQVTLWKQYLEMLTSLSRRYEYHERAEELMREEKRG</sequence>
<keyword evidence="1" id="KW-0812">Transmembrane</keyword>
<evidence type="ECO:0000313" key="2">
    <source>
        <dbReference type="EMBL" id="SFR80101.1"/>
    </source>
</evidence>
<organism evidence="2 3">
    <name type="scientific">[Clostridium] aminophilum</name>
    <dbReference type="NCBI Taxonomy" id="1526"/>
    <lineage>
        <taxon>Bacteria</taxon>
        <taxon>Bacillati</taxon>
        <taxon>Bacillota</taxon>
        <taxon>Clostridia</taxon>
        <taxon>Lachnospirales</taxon>
        <taxon>Lachnospiraceae</taxon>
    </lineage>
</organism>
<dbReference type="Proteomes" id="UP000214760">
    <property type="component" value="Unassembled WGS sequence"/>
</dbReference>
<keyword evidence="1" id="KW-1133">Transmembrane helix</keyword>
<protein>
    <submittedName>
        <fullName evidence="2">Uncharacterized protein</fullName>
    </submittedName>
</protein>
<accession>A0A1I6JMI9</accession>
<keyword evidence="1" id="KW-0472">Membrane</keyword>
<dbReference type="AlphaFoldDB" id="A0A1I6JMI9"/>
<evidence type="ECO:0000313" key="3">
    <source>
        <dbReference type="Proteomes" id="UP000214760"/>
    </source>
</evidence>
<feature type="transmembrane region" description="Helical" evidence="1">
    <location>
        <begin position="40"/>
        <end position="61"/>
    </location>
</feature>
<reference evidence="2 3" key="1">
    <citation type="submission" date="2016-10" db="EMBL/GenBank/DDBJ databases">
        <authorList>
            <person name="de Groot N.N."/>
        </authorList>
    </citation>
    <scope>NUCLEOTIDE SEQUENCE [LARGE SCALE GENOMIC DNA]</scope>
    <source>
        <strain evidence="2 3">F</strain>
    </source>
</reference>